<dbReference type="Ensembl" id="ENSCABT00000017575.1">
    <property type="protein sequence ID" value="ENSCABP00000016022.1"/>
    <property type="gene ID" value="ENSCABG00000011951.1"/>
</dbReference>
<evidence type="ECO:0000313" key="3">
    <source>
        <dbReference type="Proteomes" id="UP000694404"/>
    </source>
</evidence>
<dbReference type="Proteomes" id="UP000694404">
    <property type="component" value="Unplaced"/>
</dbReference>
<dbReference type="CTD" id="152217"/>
<accession>A0A8C0H219</accession>
<reference evidence="2" key="2">
    <citation type="submission" date="2025-09" db="UniProtKB">
        <authorList>
            <consortium name="Ensembl"/>
        </authorList>
    </citation>
    <scope>IDENTIFICATION</scope>
</reference>
<feature type="compositionally biased region" description="Basic and acidic residues" evidence="1">
    <location>
        <begin position="87"/>
        <end position="97"/>
    </location>
</feature>
<proteinExistence type="predicted"/>
<feature type="region of interest" description="Disordered" evidence="1">
    <location>
        <begin position="72"/>
        <end position="97"/>
    </location>
</feature>
<organism evidence="2 3">
    <name type="scientific">Chelonoidis abingdonii</name>
    <name type="common">Abingdon island giant tortoise</name>
    <name type="synonym">Testudo abingdonii</name>
    <dbReference type="NCBI Taxonomy" id="106734"/>
    <lineage>
        <taxon>Eukaryota</taxon>
        <taxon>Metazoa</taxon>
        <taxon>Chordata</taxon>
        <taxon>Craniata</taxon>
        <taxon>Vertebrata</taxon>
        <taxon>Euteleostomi</taxon>
        <taxon>Archelosauria</taxon>
        <taxon>Testudinata</taxon>
        <taxon>Testudines</taxon>
        <taxon>Cryptodira</taxon>
        <taxon>Durocryptodira</taxon>
        <taxon>Testudinoidea</taxon>
        <taxon>Testudinidae</taxon>
        <taxon>Chelonoidis</taxon>
    </lineage>
</organism>
<gene>
    <name evidence="2" type="primary">NCBP2AS2</name>
</gene>
<dbReference type="RefSeq" id="XP_032643427.1">
    <property type="nucleotide sequence ID" value="XM_032787536.1"/>
</dbReference>
<dbReference type="PANTHER" id="PTHR41161">
    <property type="entry name" value="PROTEIN NCBP2AS2"/>
    <property type="match status" value="1"/>
</dbReference>
<name>A0A8C0H219_CHEAB</name>
<reference evidence="2" key="1">
    <citation type="submission" date="2025-08" db="UniProtKB">
        <authorList>
            <consortium name="Ensembl"/>
        </authorList>
    </citation>
    <scope>IDENTIFICATION</scope>
</reference>
<dbReference type="PANTHER" id="PTHR41161:SF1">
    <property type="entry name" value="PROTEIN NCBP2AS2"/>
    <property type="match status" value="1"/>
</dbReference>
<keyword evidence="3" id="KW-1185">Reference proteome</keyword>
<sequence length="97" mass="10830">MVLRRLLFTLLNNPRLIEKLSESRPIRVAAQVTASALTRAQLGGRAAARRLLREGGLARLRETFLRELKDGARARARAQDWPRPSGNRRDGSGRGSQ</sequence>
<dbReference type="OMA" id="YNITHMA"/>
<evidence type="ECO:0000256" key="1">
    <source>
        <dbReference type="SAM" id="MobiDB-lite"/>
    </source>
</evidence>
<protein>
    <submittedName>
        <fullName evidence="2">Uncharacterized protein</fullName>
    </submittedName>
</protein>
<dbReference type="GeneTree" id="ENSGT01150000287279"/>
<dbReference type="InterPro" id="IPR042407">
    <property type="entry name" value="NCBP2-AS2"/>
</dbReference>
<dbReference type="AlphaFoldDB" id="A0A8C0H219"/>
<evidence type="ECO:0000313" key="2">
    <source>
        <dbReference type="Ensembl" id="ENSCABP00000016022.1"/>
    </source>
</evidence>
<dbReference type="KEGG" id="cabi:116828969"/>